<accession>A0A0B2ABQ0</accession>
<dbReference type="Gene3D" id="3.40.50.2020">
    <property type="match status" value="1"/>
</dbReference>
<evidence type="ECO:0000259" key="2">
    <source>
        <dbReference type="Pfam" id="PF00156"/>
    </source>
</evidence>
<evidence type="ECO:0000313" key="4">
    <source>
        <dbReference type="Proteomes" id="UP000031030"/>
    </source>
</evidence>
<dbReference type="InterPro" id="IPR029057">
    <property type="entry name" value="PRTase-like"/>
</dbReference>
<gene>
    <name evidence="3" type="ORF">LK09_08590</name>
</gene>
<dbReference type="InterPro" id="IPR000836">
    <property type="entry name" value="PRTase_dom"/>
</dbReference>
<dbReference type="CDD" id="cd06223">
    <property type="entry name" value="PRTases_typeI"/>
    <property type="match status" value="1"/>
</dbReference>
<proteinExistence type="inferred from homology"/>
<dbReference type="PANTHER" id="PTHR47505">
    <property type="entry name" value="DNA UTILIZATION PROTEIN YHGH"/>
    <property type="match status" value="1"/>
</dbReference>
<dbReference type="EMBL" id="JTDK01000006">
    <property type="protein sequence ID" value="KHK99061.1"/>
    <property type="molecule type" value="Genomic_DNA"/>
</dbReference>
<dbReference type="STRING" id="1348253.LK09_08590"/>
<dbReference type="Pfam" id="PF00156">
    <property type="entry name" value="Pribosyltran"/>
    <property type="match status" value="1"/>
</dbReference>
<protein>
    <recommendedName>
        <fullName evidence="2">Phosphoribosyltransferase domain-containing protein</fullName>
    </recommendedName>
</protein>
<reference evidence="3 4" key="1">
    <citation type="submission" date="2014-11" db="EMBL/GenBank/DDBJ databases">
        <title>Genome sequence of Microbacterium mangrovi MUSC 115(T).</title>
        <authorList>
            <person name="Lee L.-H."/>
        </authorList>
    </citation>
    <scope>NUCLEOTIDE SEQUENCE [LARGE SCALE GENOMIC DNA]</scope>
    <source>
        <strain evidence="3 4">MUSC 115</strain>
    </source>
</reference>
<keyword evidence="4" id="KW-1185">Reference proteome</keyword>
<evidence type="ECO:0000256" key="1">
    <source>
        <dbReference type="ARBA" id="ARBA00008007"/>
    </source>
</evidence>
<dbReference type="InterPro" id="IPR051910">
    <property type="entry name" value="ComF/GntX_DNA_util-trans"/>
</dbReference>
<dbReference type="SUPFAM" id="SSF53271">
    <property type="entry name" value="PRTase-like"/>
    <property type="match status" value="1"/>
</dbReference>
<evidence type="ECO:0000313" key="3">
    <source>
        <dbReference type="EMBL" id="KHK99061.1"/>
    </source>
</evidence>
<comment type="similarity">
    <text evidence="1">Belongs to the ComF/GntX family.</text>
</comment>
<dbReference type="AlphaFoldDB" id="A0A0B2ABQ0"/>
<dbReference type="PANTHER" id="PTHR47505:SF1">
    <property type="entry name" value="DNA UTILIZATION PROTEIN YHGH"/>
    <property type="match status" value="1"/>
</dbReference>
<name>A0A0B2ABQ0_9MICO</name>
<organism evidence="3 4">
    <name type="scientific">Microbacterium mangrovi</name>
    <dbReference type="NCBI Taxonomy" id="1348253"/>
    <lineage>
        <taxon>Bacteria</taxon>
        <taxon>Bacillati</taxon>
        <taxon>Actinomycetota</taxon>
        <taxon>Actinomycetes</taxon>
        <taxon>Micrococcales</taxon>
        <taxon>Microbacteriaceae</taxon>
        <taxon>Microbacterium</taxon>
    </lineage>
</organism>
<feature type="domain" description="Phosphoribosyltransferase" evidence="2">
    <location>
        <begin position="121"/>
        <end position="219"/>
    </location>
</feature>
<sequence>MAARAVPSLRRAAADALALILPVHCAGCTTGGIGLCEPCRSALAPRVRRRPVAGFAAHAGLVFDGPRARTIRAFKEEGRTGLARPLAGALRAAAAAAVAECPPAAAPGGWTVVCVPASRAGLRRRGFRPVELLASRAGLHPARLLLAARATGDQRGLDREARRRNVAGSMRARGVHGRGILLVDDVITTGATLAEARRTLLAAGASLVAIAALAATPRRDESEGTPR</sequence>
<comment type="caution">
    <text evidence="3">The sequence shown here is derived from an EMBL/GenBank/DDBJ whole genome shotgun (WGS) entry which is preliminary data.</text>
</comment>
<dbReference type="Proteomes" id="UP000031030">
    <property type="component" value="Unassembled WGS sequence"/>
</dbReference>